<organism evidence="1 2">
    <name type="scientific">Photorhabdus asymbiotica</name>
    <dbReference type="NCBI Taxonomy" id="291112"/>
    <lineage>
        <taxon>Bacteria</taxon>
        <taxon>Pseudomonadati</taxon>
        <taxon>Pseudomonadota</taxon>
        <taxon>Gammaproteobacteria</taxon>
        <taxon>Enterobacterales</taxon>
        <taxon>Morganellaceae</taxon>
        <taxon>Photorhabdus</taxon>
    </lineage>
</organism>
<protein>
    <recommendedName>
        <fullName evidence="3">DUF3108 domain-containing protein</fullName>
    </recommendedName>
</protein>
<evidence type="ECO:0000313" key="2">
    <source>
        <dbReference type="Proteomes" id="UP000280955"/>
    </source>
</evidence>
<evidence type="ECO:0000313" key="1">
    <source>
        <dbReference type="EMBL" id="RKS57865.1"/>
    </source>
</evidence>
<accession>A0ABX9SL97</accession>
<comment type="caution">
    <text evidence="1">The sequence shown here is derived from an EMBL/GenBank/DDBJ whole genome shotgun (WGS) entry which is preliminary data.</text>
</comment>
<sequence length="265" mass="30219">MGIGFTALLRWEGTFSMRILKVTLLLLLLSFIYWSMGDTFFNWLFPFSSKGKGPWITVEGVAPKYTKPYVSAVYKSKDCLEYEFSATMTPHKVPTYNGLSLDVKADPETGYFQAKLPFSGGGWCKWRIEQAFVTVGYTDVSHLVKDAIMSEGGRGTGLTVFINDAPRTYLSETEALNTINYSPTIYPILKMVQSWPKRIFLQGELGMRPFRLKLTPGAEWKITFKPKLDETKMPKVIVTKEKELVEYPNGHIETDTQMVDIRYIK</sequence>
<evidence type="ECO:0008006" key="3">
    <source>
        <dbReference type="Google" id="ProtNLM"/>
    </source>
</evidence>
<dbReference type="Proteomes" id="UP000280955">
    <property type="component" value="Unassembled WGS sequence"/>
</dbReference>
<reference evidence="1 2" key="1">
    <citation type="submission" date="2018-10" db="EMBL/GenBank/DDBJ databases">
        <title>Genomic Encyclopedia of Archaeal and Bacterial Type Strains, Phase II (KMG-II): from individual species to whole genera.</title>
        <authorList>
            <person name="Goeker M."/>
        </authorList>
    </citation>
    <scope>NUCLEOTIDE SEQUENCE [LARGE SCALE GENOMIC DNA]</scope>
    <source>
        <strain evidence="1 2">DSM 15149</strain>
    </source>
</reference>
<keyword evidence="2" id="KW-1185">Reference proteome</keyword>
<gene>
    <name evidence="1" type="ORF">BDD30_2682</name>
</gene>
<dbReference type="EMBL" id="RBLJ01000003">
    <property type="protein sequence ID" value="RKS57865.1"/>
    <property type="molecule type" value="Genomic_DNA"/>
</dbReference>
<name>A0ABX9SL97_9GAMM</name>
<proteinExistence type="predicted"/>